<name>A0A6A4GVD7_9AGAR</name>
<dbReference type="Proteomes" id="UP000799118">
    <property type="component" value="Unassembled WGS sequence"/>
</dbReference>
<sequence>MSEIRRFRLLIIGKTGCGKTTILSKVCGEDADRPSTTRGVHDIDRELRFQHNNRLVAHDSEGFEAGQRTELGVVNNFIERRATMEDINERLHMVWYCRRDEFATNTARGTRVLLDFEERLAVLFGGVGGVVLTSSPVPVIVVITKFDAFVRDVLQELEEAADEEGLDMDEDELEKQAVQVAKNRFNECYRPQLQDLPQPPKAIVALSNTNESQPNDSRLSELIKQTMVALDPPNDPNITPGQRNEQHKLRELFVTAQTADLTVKVFVCRSGMGDNYKKLGARPIDRKRLVEPWNTIWSYTHPQTLFAWLDYQLQRHIDYSPRILGHPDSHDLQEIWQWRRELQLSAQLEHMVIHLPFFLRYAESQSQQIA</sequence>
<reference evidence="1" key="1">
    <citation type="journal article" date="2019" name="Environ. Microbiol.">
        <title>Fungal ecological strategies reflected in gene transcription - a case study of two litter decomposers.</title>
        <authorList>
            <person name="Barbi F."/>
            <person name="Kohler A."/>
            <person name="Barry K."/>
            <person name="Baskaran P."/>
            <person name="Daum C."/>
            <person name="Fauchery L."/>
            <person name="Ihrmark K."/>
            <person name="Kuo A."/>
            <person name="LaButti K."/>
            <person name="Lipzen A."/>
            <person name="Morin E."/>
            <person name="Grigoriev I.V."/>
            <person name="Henrissat B."/>
            <person name="Lindahl B."/>
            <person name="Martin F."/>
        </authorList>
    </citation>
    <scope>NUCLEOTIDE SEQUENCE</scope>
    <source>
        <strain evidence="1">JB14</strain>
    </source>
</reference>
<keyword evidence="2" id="KW-1185">Reference proteome</keyword>
<dbReference type="EMBL" id="ML769697">
    <property type="protein sequence ID" value="KAE9389436.1"/>
    <property type="molecule type" value="Genomic_DNA"/>
</dbReference>
<evidence type="ECO:0008006" key="3">
    <source>
        <dbReference type="Google" id="ProtNLM"/>
    </source>
</evidence>
<protein>
    <recommendedName>
        <fullName evidence="3">G domain-containing protein</fullName>
    </recommendedName>
</protein>
<dbReference type="AlphaFoldDB" id="A0A6A4GVD7"/>
<dbReference type="SUPFAM" id="SSF52540">
    <property type="entry name" value="P-loop containing nucleoside triphosphate hydrolases"/>
    <property type="match status" value="1"/>
</dbReference>
<accession>A0A6A4GVD7</accession>
<organism evidence="1 2">
    <name type="scientific">Gymnopus androsaceus JB14</name>
    <dbReference type="NCBI Taxonomy" id="1447944"/>
    <lineage>
        <taxon>Eukaryota</taxon>
        <taxon>Fungi</taxon>
        <taxon>Dikarya</taxon>
        <taxon>Basidiomycota</taxon>
        <taxon>Agaricomycotina</taxon>
        <taxon>Agaricomycetes</taxon>
        <taxon>Agaricomycetidae</taxon>
        <taxon>Agaricales</taxon>
        <taxon>Marasmiineae</taxon>
        <taxon>Omphalotaceae</taxon>
        <taxon>Gymnopus</taxon>
    </lineage>
</organism>
<gene>
    <name evidence="1" type="ORF">BT96DRAFT_1003247</name>
</gene>
<dbReference type="Gene3D" id="3.40.50.300">
    <property type="entry name" value="P-loop containing nucleotide triphosphate hydrolases"/>
    <property type="match status" value="1"/>
</dbReference>
<dbReference type="OrthoDB" id="59699at2759"/>
<evidence type="ECO:0000313" key="1">
    <source>
        <dbReference type="EMBL" id="KAE9389436.1"/>
    </source>
</evidence>
<evidence type="ECO:0000313" key="2">
    <source>
        <dbReference type="Proteomes" id="UP000799118"/>
    </source>
</evidence>
<dbReference type="InterPro" id="IPR027417">
    <property type="entry name" value="P-loop_NTPase"/>
</dbReference>
<proteinExistence type="predicted"/>